<evidence type="ECO:0000256" key="7">
    <source>
        <dbReference type="ARBA" id="ARBA00032272"/>
    </source>
</evidence>
<dbReference type="SUPFAM" id="SSF55811">
    <property type="entry name" value="Nudix"/>
    <property type="match status" value="1"/>
</dbReference>
<keyword evidence="5 9" id="KW-0378">Hydrolase</keyword>
<dbReference type="PANTHER" id="PTHR11839">
    <property type="entry name" value="UDP/ADP-SUGAR PYROPHOSPHATASE"/>
    <property type="match status" value="1"/>
</dbReference>
<protein>
    <recommendedName>
        <fullName evidence="4">GDP-mannose pyrophosphatase</fullName>
    </recommendedName>
    <alternativeName>
        <fullName evidence="6">GDP-mannose hydrolase</fullName>
    </alternativeName>
    <alternativeName>
        <fullName evidence="7">GDPMK</fullName>
    </alternativeName>
</protein>
<evidence type="ECO:0000313" key="9">
    <source>
        <dbReference type="EMBL" id="RYU97265.1"/>
    </source>
</evidence>
<dbReference type="GO" id="GO:0016787">
    <property type="term" value="F:hydrolase activity"/>
    <property type="evidence" value="ECO:0007669"/>
    <property type="project" value="UniProtKB-KW"/>
</dbReference>
<evidence type="ECO:0000259" key="8">
    <source>
        <dbReference type="PROSITE" id="PS51462"/>
    </source>
</evidence>
<dbReference type="CDD" id="cd24161">
    <property type="entry name" value="NUDIX_ADPRase_Ndx2"/>
    <property type="match status" value="1"/>
</dbReference>
<evidence type="ECO:0000256" key="3">
    <source>
        <dbReference type="ARBA" id="ARBA00007275"/>
    </source>
</evidence>
<dbReference type="GO" id="GO:0005829">
    <property type="term" value="C:cytosol"/>
    <property type="evidence" value="ECO:0007669"/>
    <property type="project" value="TreeGrafter"/>
</dbReference>
<dbReference type="PANTHER" id="PTHR11839:SF18">
    <property type="entry name" value="NUDIX HYDROLASE DOMAIN-CONTAINING PROTEIN"/>
    <property type="match status" value="1"/>
</dbReference>
<evidence type="ECO:0000313" key="10">
    <source>
        <dbReference type="Proteomes" id="UP000293162"/>
    </source>
</evidence>
<sequence>MNENNNPWTILDSEVKYENKWIKVFHQNVLNPNGGKGVYGTVHFKNVAIGIVPIDNDGNTWLVGQYRFPIEEYSWEIPEGGSPEGEDILETAKRELLEETGLIAQNWTMLSKLHTSNSVCREVSYIFLAEDLTQTDSQPEETEQLQIRKVPILEAYQMVLADKITDSISVAGILKTMIVRFSNLL</sequence>
<accession>A0A4Q5M4W3</accession>
<dbReference type="InterPro" id="IPR015797">
    <property type="entry name" value="NUDIX_hydrolase-like_dom_sf"/>
</dbReference>
<dbReference type="OrthoDB" id="9806150at2"/>
<dbReference type="AlphaFoldDB" id="A0A4Q5M4W3"/>
<dbReference type="GO" id="GO:0006753">
    <property type="term" value="P:nucleoside phosphate metabolic process"/>
    <property type="evidence" value="ECO:0007669"/>
    <property type="project" value="TreeGrafter"/>
</dbReference>
<reference evidence="9 10" key="1">
    <citation type="submission" date="2019-02" db="EMBL/GenBank/DDBJ databases">
        <title>Bacterial novel species Emticicia sp. 17J42-9 isolated from soil.</title>
        <authorList>
            <person name="Jung H.-Y."/>
        </authorList>
    </citation>
    <scope>NUCLEOTIDE SEQUENCE [LARGE SCALE GENOMIC DNA]</scope>
    <source>
        <strain evidence="9 10">17J42-9</strain>
    </source>
</reference>
<evidence type="ECO:0000256" key="1">
    <source>
        <dbReference type="ARBA" id="ARBA00000847"/>
    </source>
</evidence>
<comment type="similarity">
    <text evidence="3">Belongs to the Nudix hydrolase family. NudK subfamily.</text>
</comment>
<dbReference type="InterPro" id="IPR000086">
    <property type="entry name" value="NUDIX_hydrolase_dom"/>
</dbReference>
<evidence type="ECO:0000256" key="4">
    <source>
        <dbReference type="ARBA" id="ARBA00016377"/>
    </source>
</evidence>
<comment type="caution">
    <text evidence="9">The sequence shown here is derived from an EMBL/GenBank/DDBJ whole genome shotgun (WGS) entry which is preliminary data.</text>
</comment>
<name>A0A4Q5M4W3_9BACT</name>
<organism evidence="9 10">
    <name type="scientific">Emticicia agri</name>
    <dbReference type="NCBI Taxonomy" id="2492393"/>
    <lineage>
        <taxon>Bacteria</taxon>
        <taxon>Pseudomonadati</taxon>
        <taxon>Bacteroidota</taxon>
        <taxon>Cytophagia</taxon>
        <taxon>Cytophagales</taxon>
        <taxon>Leadbetterellaceae</taxon>
        <taxon>Emticicia</taxon>
    </lineage>
</organism>
<dbReference type="Gene3D" id="3.90.79.10">
    <property type="entry name" value="Nucleoside Triphosphate Pyrophosphohydrolase"/>
    <property type="match status" value="1"/>
</dbReference>
<dbReference type="PROSITE" id="PS00893">
    <property type="entry name" value="NUDIX_BOX"/>
    <property type="match status" value="1"/>
</dbReference>
<dbReference type="PROSITE" id="PS51462">
    <property type="entry name" value="NUDIX"/>
    <property type="match status" value="1"/>
</dbReference>
<evidence type="ECO:0000256" key="5">
    <source>
        <dbReference type="ARBA" id="ARBA00022801"/>
    </source>
</evidence>
<dbReference type="RefSeq" id="WP_130019461.1">
    <property type="nucleotide sequence ID" value="NZ_SEWF01000003.1"/>
</dbReference>
<comment type="catalytic activity">
    <reaction evidence="1">
        <text>GDP-alpha-D-mannose + H2O = alpha-D-mannose 1-phosphate + GMP + 2 H(+)</text>
        <dbReference type="Rhea" id="RHEA:27978"/>
        <dbReference type="ChEBI" id="CHEBI:15377"/>
        <dbReference type="ChEBI" id="CHEBI:15378"/>
        <dbReference type="ChEBI" id="CHEBI:57527"/>
        <dbReference type="ChEBI" id="CHEBI:58115"/>
        <dbReference type="ChEBI" id="CHEBI:58409"/>
    </reaction>
</comment>
<evidence type="ECO:0000256" key="2">
    <source>
        <dbReference type="ARBA" id="ARBA00001946"/>
    </source>
</evidence>
<proteinExistence type="inferred from homology"/>
<keyword evidence="10" id="KW-1185">Reference proteome</keyword>
<dbReference type="Proteomes" id="UP000293162">
    <property type="component" value="Unassembled WGS sequence"/>
</dbReference>
<dbReference type="GO" id="GO:0019693">
    <property type="term" value="P:ribose phosphate metabolic process"/>
    <property type="evidence" value="ECO:0007669"/>
    <property type="project" value="TreeGrafter"/>
</dbReference>
<evidence type="ECO:0000256" key="6">
    <source>
        <dbReference type="ARBA" id="ARBA00032162"/>
    </source>
</evidence>
<dbReference type="EMBL" id="SEWF01000003">
    <property type="protein sequence ID" value="RYU97265.1"/>
    <property type="molecule type" value="Genomic_DNA"/>
</dbReference>
<dbReference type="InterPro" id="IPR020084">
    <property type="entry name" value="NUDIX_hydrolase_CS"/>
</dbReference>
<gene>
    <name evidence="9" type="ORF">EWM59_02990</name>
</gene>
<comment type="cofactor">
    <cofactor evidence="2">
        <name>Mg(2+)</name>
        <dbReference type="ChEBI" id="CHEBI:18420"/>
    </cofactor>
</comment>
<feature type="domain" description="Nudix hydrolase" evidence="8">
    <location>
        <begin position="44"/>
        <end position="172"/>
    </location>
</feature>
<dbReference type="Pfam" id="PF00293">
    <property type="entry name" value="NUDIX"/>
    <property type="match status" value="1"/>
</dbReference>